<proteinExistence type="predicted"/>
<organism evidence="2 3">
    <name type="scientific">Actinomortierella ambigua</name>
    <dbReference type="NCBI Taxonomy" id="1343610"/>
    <lineage>
        <taxon>Eukaryota</taxon>
        <taxon>Fungi</taxon>
        <taxon>Fungi incertae sedis</taxon>
        <taxon>Mucoromycota</taxon>
        <taxon>Mortierellomycotina</taxon>
        <taxon>Mortierellomycetes</taxon>
        <taxon>Mortierellales</taxon>
        <taxon>Mortierellaceae</taxon>
        <taxon>Actinomortierella</taxon>
    </lineage>
</organism>
<keyword evidence="3" id="KW-1185">Reference proteome</keyword>
<name>A0A9P6UD91_9FUNG</name>
<evidence type="ECO:0000256" key="1">
    <source>
        <dbReference type="SAM" id="MobiDB-lite"/>
    </source>
</evidence>
<reference evidence="2" key="1">
    <citation type="journal article" date="2020" name="Fungal Divers.">
        <title>Resolving the Mortierellaceae phylogeny through synthesis of multi-gene phylogenetics and phylogenomics.</title>
        <authorList>
            <person name="Vandepol N."/>
            <person name="Liber J."/>
            <person name="Desiro A."/>
            <person name="Na H."/>
            <person name="Kennedy M."/>
            <person name="Barry K."/>
            <person name="Grigoriev I.V."/>
            <person name="Miller A.N."/>
            <person name="O'Donnell K."/>
            <person name="Stajich J.E."/>
            <person name="Bonito G."/>
        </authorList>
    </citation>
    <scope>NUCLEOTIDE SEQUENCE</scope>
    <source>
        <strain evidence="2">BC1065</strain>
    </source>
</reference>
<feature type="compositionally biased region" description="Basic and acidic residues" evidence="1">
    <location>
        <begin position="70"/>
        <end position="87"/>
    </location>
</feature>
<protein>
    <submittedName>
        <fullName evidence="2">Uncharacterized protein</fullName>
    </submittedName>
</protein>
<evidence type="ECO:0000313" key="2">
    <source>
        <dbReference type="EMBL" id="KAG0270625.1"/>
    </source>
</evidence>
<accession>A0A9P6UD91</accession>
<dbReference type="EMBL" id="JAAAJB010000002">
    <property type="protein sequence ID" value="KAG0270625.1"/>
    <property type="molecule type" value="Genomic_DNA"/>
</dbReference>
<dbReference type="OrthoDB" id="2393824at2759"/>
<sequence>MRGNLCSDIKRTLDKVAMVQPREEPIWVENAFAHLRISVDHAATKNTVETIIGEPFVFQAVYSFIEKEDKKTKDSTLSFREQRRDLQDPSSEGEIFERHALLDLTHVFRNTKLKRELFSTPKSAMRF</sequence>
<dbReference type="AlphaFoldDB" id="A0A9P6UD91"/>
<gene>
    <name evidence="2" type="ORF">DFQ27_002616</name>
</gene>
<dbReference type="Proteomes" id="UP000807716">
    <property type="component" value="Unassembled WGS sequence"/>
</dbReference>
<comment type="caution">
    <text evidence="2">The sequence shown here is derived from an EMBL/GenBank/DDBJ whole genome shotgun (WGS) entry which is preliminary data.</text>
</comment>
<feature type="region of interest" description="Disordered" evidence="1">
    <location>
        <begin position="70"/>
        <end position="91"/>
    </location>
</feature>
<evidence type="ECO:0000313" key="3">
    <source>
        <dbReference type="Proteomes" id="UP000807716"/>
    </source>
</evidence>